<dbReference type="InterPro" id="IPR006145">
    <property type="entry name" value="PsdUridine_synth_RsuA/RluA"/>
</dbReference>
<dbReference type="InterPro" id="IPR042092">
    <property type="entry name" value="PsdUridine_s_RsuA/RluB/E/F_cat"/>
</dbReference>
<evidence type="ECO:0000256" key="3">
    <source>
        <dbReference type="ARBA" id="ARBA00023235"/>
    </source>
</evidence>
<evidence type="ECO:0000256" key="2">
    <source>
        <dbReference type="ARBA" id="ARBA00022884"/>
    </source>
</evidence>
<name>F5RGZ2_METUF</name>
<evidence type="ECO:0000313" key="9">
    <source>
        <dbReference type="EMBL" id="EGK70196.1"/>
    </source>
</evidence>
<dbReference type="GO" id="GO:0160136">
    <property type="term" value="F:16S rRNA pseudouridine(516) synthase activity"/>
    <property type="evidence" value="ECO:0007669"/>
    <property type="project" value="UniProtKB-EC"/>
</dbReference>
<dbReference type="NCBIfam" id="TIGR00093">
    <property type="entry name" value="pseudouridine synthase"/>
    <property type="match status" value="1"/>
</dbReference>
<evidence type="ECO:0000256" key="5">
    <source>
        <dbReference type="ARBA" id="ARBA00037590"/>
    </source>
</evidence>
<gene>
    <name evidence="9" type="ORF">METUNv1_03584</name>
</gene>
<comment type="similarity">
    <text evidence="1 7">Belongs to the pseudouridine synthase RsuA family.</text>
</comment>
<dbReference type="PANTHER" id="PTHR47683">
    <property type="entry name" value="PSEUDOURIDINE SYNTHASE FAMILY PROTEIN-RELATED"/>
    <property type="match status" value="1"/>
</dbReference>
<dbReference type="Gene3D" id="3.30.70.580">
    <property type="entry name" value="Pseudouridine synthase I, catalytic domain, N-terminal subdomain"/>
    <property type="match status" value="1"/>
</dbReference>
<dbReference type="eggNOG" id="COG1187">
    <property type="taxonomic scope" value="Bacteria"/>
</dbReference>
<dbReference type="InterPro" id="IPR036986">
    <property type="entry name" value="S4_RNA-bd_sf"/>
</dbReference>
<dbReference type="InterPro" id="IPR018496">
    <property type="entry name" value="PsdUridine_synth_RsuA/RluB_CS"/>
</dbReference>
<dbReference type="SUPFAM" id="SSF55120">
    <property type="entry name" value="Pseudouridine synthase"/>
    <property type="match status" value="1"/>
</dbReference>
<feature type="domain" description="Pseudouridine synthase RsuA/RluA-like" evidence="8">
    <location>
        <begin position="62"/>
        <end position="194"/>
    </location>
</feature>
<dbReference type="EC" id="5.4.99.-" evidence="7"/>
<dbReference type="SUPFAM" id="SSF55174">
    <property type="entry name" value="Alpha-L RNA-binding motif"/>
    <property type="match status" value="1"/>
</dbReference>
<dbReference type="EMBL" id="AFHG01000058">
    <property type="protein sequence ID" value="EGK70196.1"/>
    <property type="molecule type" value="Genomic_DNA"/>
</dbReference>
<keyword evidence="10" id="KW-1185">Reference proteome</keyword>
<evidence type="ECO:0000256" key="6">
    <source>
        <dbReference type="PROSITE-ProRule" id="PRU00182"/>
    </source>
</evidence>
<dbReference type="OrthoDB" id="9807213at2"/>
<sequence>MQLERILQSQGFGTRRECRALVRLERVTVGGEMIDDPFVELDPEGLEFTVSGEAWRYHEKAYVMLHKPAGYECSQKPKHHPAVFTLLPSPLVVRAVQCVGRLDEDTTGLLLLTDDGQFIHKLTSPKHGVLKRYVATTKHPVDDAQLAALRGGVELNDAPGISVAAHAVEQLDANRLAITIGEGKYHQVKRMVAAAGNRCEALHRVAVGRLKLPADLAPGEWRWIDPSEV</sequence>
<dbReference type="Pfam" id="PF00849">
    <property type="entry name" value="PseudoU_synth_2"/>
    <property type="match status" value="1"/>
</dbReference>
<dbReference type="STRING" id="1000565.METUNv1_03584"/>
<comment type="function">
    <text evidence="5">Responsible for synthesis of pseudouridine from uracil-516 in 16S ribosomal RNA.</text>
</comment>
<evidence type="ECO:0000256" key="1">
    <source>
        <dbReference type="ARBA" id="ARBA00008348"/>
    </source>
</evidence>
<dbReference type="PROSITE" id="PS01149">
    <property type="entry name" value="PSI_RSU"/>
    <property type="match status" value="1"/>
</dbReference>
<dbReference type="GO" id="GO:0003723">
    <property type="term" value="F:RNA binding"/>
    <property type="evidence" value="ECO:0007669"/>
    <property type="project" value="UniProtKB-KW"/>
</dbReference>
<organism evidence="9 10">
    <name type="scientific">Methyloversatilis universalis (strain ATCC BAA-1314 / DSM 25237 / JCM 13912 / CCUG 52030 / FAM5)</name>
    <dbReference type="NCBI Taxonomy" id="1000565"/>
    <lineage>
        <taxon>Bacteria</taxon>
        <taxon>Pseudomonadati</taxon>
        <taxon>Pseudomonadota</taxon>
        <taxon>Betaproteobacteria</taxon>
        <taxon>Nitrosomonadales</taxon>
        <taxon>Sterolibacteriaceae</taxon>
        <taxon>Methyloversatilis</taxon>
    </lineage>
</organism>
<dbReference type="CDD" id="cd00165">
    <property type="entry name" value="S4"/>
    <property type="match status" value="1"/>
</dbReference>
<reference evidence="9 10" key="1">
    <citation type="journal article" date="2011" name="J. Bacteriol.">
        <title>Genome sequence of Methyloversatilis universalis FAM5T, a methylotrophic representative of the order Rhodocyclales.</title>
        <authorList>
            <person name="Kittichotirat W."/>
            <person name="Good N.M."/>
            <person name="Hall R."/>
            <person name="Bringel F."/>
            <person name="Lajus A."/>
            <person name="Medigue C."/>
            <person name="Smalley N.E."/>
            <person name="Beck D."/>
            <person name="Bumgarner R."/>
            <person name="Vuilleumier S."/>
            <person name="Kalyuzhnaya M.G."/>
        </authorList>
    </citation>
    <scope>NUCLEOTIDE SEQUENCE [LARGE SCALE GENOMIC DNA]</scope>
    <source>
        <strain evidence="10">ATCC BAA-1314 / JCM 13912 / FAM5</strain>
    </source>
</reference>
<dbReference type="InterPro" id="IPR020103">
    <property type="entry name" value="PsdUridine_synth_cat_dom_sf"/>
</dbReference>
<comment type="caution">
    <text evidence="9">The sequence shown here is derived from an EMBL/GenBank/DDBJ whole genome shotgun (WGS) entry which is preliminary data.</text>
</comment>
<dbReference type="Gene3D" id="3.30.70.1560">
    <property type="entry name" value="Alpha-L RNA-binding motif"/>
    <property type="match status" value="1"/>
</dbReference>
<dbReference type="Gene3D" id="3.10.290.10">
    <property type="entry name" value="RNA-binding S4 domain"/>
    <property type="match status" value="1"/>
</dbReference>
<evidence type="ECO:0000259" key="8">
    <source>
        <dbReference type="Pfam" id="PF00849"/>
    </source>
</evidence>
<evidence type="ECO:0000256" key="4">
    <source>
        <dbReference type="ARBA" id="ARBA00036749"/>
    </source>
</evidence>
<dbReference type="InterPro" id="IPR050343">
    <property type="entry name" value="RsuA_PseudoU_synthase"/>
</dbReference>
<dbReference type="PROSITE" id="PS50889">
    <property type="entry name" value="S4"/>
    <property type="match status" value="1"/>
</dbReference>
<evidence type="ECO:0000256" key="7">
    <source>
        <dbReference type="RuleBase" id="RU003887"/>
    </source>
</evidence>
<dbReference type="RefSeq" id="WP_008064088.1">
    <property type="nucleotide sequence ID" value="NZ_AFHG01000058.1"/>
</dbReference>
<keyword evidence="2 6" id="KW-0694">RNA-binding</keyword>
<dbReference type="GO" id="GO:0001522">
    <property type="term" value="P:pseudouridine synthesis"/>
    <property type="evidence" value="ECO:0007669"/>
    <property type="project" value="InterPro"/>
</dbReference>
<dbReference type="InterPro" id="IPR000748">
    <property type="entry name" value="PsdUridine_synth_RsuA/RluB/E/F"/>
</dbReference>
<comment type="catalytic activity">
    <reaction evidence="4">
        <text>uridine(516) in 16S rRNA = pseudouridine(516) in 16S rRNA</text>
        <dbReference type="Rhea" id="RHEA:38867"/>
        <dbReference type="Rhea" id="RHEA-COMP:10089"/>
        <dbReference type="Rhea" id="RHEA-COMP:10090"/>
        <dbReference type="ChEBI" id="CHEBI:65314"/>
        <dbReference type="ChEBI" id="CHEBI:65315"/>
        <dbReference type="EC" id="5.4.99.19"/>
    </reaction>
</comment>
<proteinExistence type="inferred from homology"/>
<dbReference type="AlphaFoldDB" id="F5RGZ2"/>
<keyword evidence="3 7" id="KW-0413">Isomerase</keyword>
<dbReference type="GO" id="GO:0006364">
    <property type="term" value="P:rRNA processing"/>
    <property type="evidence" value="ECO:0007669"/>
    <property type="project" value="UniProtKB-ARBA"/>
</dbReference>
<protein>
    <recommendedName>
        <fullName evidence="7">Pseudouridine synthase</fullName>
        <ecNumber evidence="7">5.4.99.-</ecNumber>
    </recommendedName>
</protein>
<dbReference type="Proteomes" id="UP000005019">
    <property type="component" value="Unassembled WGS sequence"/>
</dbReference>
<dbReference type="CDD" id="cd02553">
    <property type="entry name" value="PseudoU_synth_RsuA"/>
    <property type="match status" value="1"/>
</dbReference>
<accession>F5RGZ2</accession>
<evidence type="ECO:0000313" key="10">
    <source>
        <dbReference type="Proteomes" id="UP000005019"/>
    </source>
</evidence>
<dbReference type="InterPro" id="IPR020094">
    <property type="entry name" value="TruA/RsuA/RluB/E/F_N"/>
</dbReference>
<dbReference type="PANTHER" id="PTHR47683:SF4">
    <property type="entry name" value="PSEUDOURIDINE SYNTHASE"/>
    <property type="match status" value="1"/>
</dbReference>